<gene>
    <name evidence="2" type="ORF">LCGC14_2956720</name>
</gene>
<name>A0A0F9A4T1_9ZZZZ</name>
<organism evidence="2">
    <name type="scientific">marine sediment metagenome</name>
    <dbReference type="NCBI Taxonomy" id="412755"/>
    <lineage>
        <taxon>unclassified sequences</taxon>
        <taxon>metagenomes</taxon>
        <taxon>ecological metagenomes</taxon>
    </lineage>
</organism>
<evidence type="ECO:0000256" key="1">
    <source>
        <dbReference type="SAM" id="Phobius"/>
    </source>
</evidence>
<keyword evidence="1" id="KW-0472">Membrane</keyword>
<sequence>MGNFLSGYKTYTAGWAAMLSGAGMLINGFLNQDWDQINTGWTMFLGGLAVIGVGHKLDKQS</sequence>
<protein>
    <submittedName>
        <fullName evidence="2">Uncharacterized protein</fullName>
    </submittedName>
</protein>
<keyword evidence="1" id="KW-0812">Transmembrane</keyword>
<feature type="transmembrane region" description="Helical" evidence="1">
    <location>
        <begin position="12"/>
        <end position="30"/>
    </location>
</feature>
<proteinExistence type="predicted"/>
<accession>A0A0F9A4T1</accession>
<evidence type="ECO:0000313" key="2">
    <source>
        <dbReference type="EMBL" id="KKK67171.1"/>
    </source>
</evidence>
<dbReference type="EMBL" id="LAZR01059736">
    <property type="protein sequence ID" value="KKK67171.1"/>
    <property type="molecule type" value="Genomic_DNA"/>
</dbReference>
<dbReference type="AlphaFoldDB" id="A0A0F9A4T1"/>
<comment type="caution">
    <text evidence="2">The sequence shown here is derived from an EMBL/GenBank/DDBJ whole genome shotgun (WGS) entry which is preliminary data.</text>
</comment>
<keyword evidence="1" id="KW-1133">Transmembrane helix</keyword>
<reference evidence="2" key="1">
    <citation type="journal article" date="2015" name="Nature">
        <title>Complex archaea that bridge the gap between prokaryotes and eukaryotes.</title>
        <authorList>
            <person name="Spang A."/>
            <person name="Saw J.H."/>
            <person name="Jorgensen S.L."/>
            <person name="Zaremba-Niedzwiedzka K."/>
            <person name="Martijn J."/>
            <person name="Lind A.E."/>
            <person name="van Eijk R."/>
            <person name="Schleper C."/>
            <person name="Guy L."/>
            <person name="Ettema T.J."/>
        </authorList>
    </citation>
    <scope>NUCLEOTIDE SEQUENCE</scope>
</reference>
<feature type="transmembrane region" description="Helical" evidence="1">
    <location>
        <begin position="36"/>
        <end position="54"/>
    </location>
</feature>